<comment type="caution">
    <text evidence="3">The sequence shown here is derived from an EMBL/GenBank/DDBJ whole genome shotgun (WGS) entry which is preliminary data.</text>
</comment>
<dbReference type="EMBL" id="SAWY01000005">
    <property type="protein sequence ID" value="TPH18169.1"/>
    <property type="molecule type" value="Genomic_DNA"/>
</dbReference>
<dbReference type="RefSeq" id="WP_140601892.1">
    <property type="nucleotide sequence ID" value="NZ_SAWY01000005.1"/>
</dbReference>
<dbReference type="AlphaFoldDB" id="A0A502L5A6"/>
<evidence type="ECO:0000313" key="4">
    <source>
        <dbReference type="Proteomes" id="UP000315303"/>
    </source>
</evidence>
<dbReference type="Proteomes" id="UP000315303">
    <property type="component" value="Unassembled WGS sequence"/>
</dbReference>
<dbReference type="OrthoDB" id="6382316at2"/>
<keyword evidence="2" id="KW-0732">Signal</keyword>
<dbReference type="InterPro" id="IPR013424">
    <property type="entry name" value="Ice-binding_C"/>
</dbReference>
<sequence length="334" mass="35814">MMRFLLSICITVLMLFSPSVTATTLCAGDEAFSDVTLTTMQLASGGPTLDLSAIPPPNSSYGSNGREATSCEGFFSGNDQPLPSVNIGQYQDGLLNGQPQKKGNSDGALNPINTVFDPQHDGGSNLAFIELSDLQDISGVGGIESDGVNDPGWVYLGKDDGGLGGFDYATAGMGLKNEEGEDISIDIATILNVQFSCADNTSINGDNCSMGTWSIMPDVDIVEKLFPLFGNGFFDHLAFIFKAGPEFVVYDFNFNIIKNELGGGIDLTVPYNLSGSFDMKDTFGKTAISHISVWARDPSLFTVVTVVPEPNTYWLIMLGGVLVYFRCRQKHSLL</sequence>
<evidence type="ECO:0000256" key="2">
    <source>
        <dbReference type="SAM" id="SignalP"/>
    </source>
</evidence>
<name>A0A502L5A6_9GAMM</name>
<gene>
    <name evidence="3" type="ORF">EPA86_03395</name>
</gene>
<feature type="chain" id="PRO_5021363961" evidence="2">
    <location>
        <begin position="23"/>
        <end position="334"/>
    </location>
</feature>
<feature type="region of interest" description="Disordered" evidence="1">
    <location>
        <begin position="86"/>
        <end position="116"/>
    </location>
</feature>
<feature type="signal peptide" evidence="2">
    <location>
        <begin position="1"/>
        <end position="22"/>
    </location>
</feature>
<reference evidence="3 4" key="1">
    <citation type="submission" date="2019-01" db="EMBL/GenBank/DDBJ databases">
        <title>Litorilituus lipolytica sp. nov., isolated from intertidal sand of the Yellow Sea in China.</title>
        <authorList>
            <person name="Liu A."/>
        </authorList>
    </citation>
    <scope>NUCLEOTIDE SEQUENCE [LARGE SCALE GENOMIC DNA]</scope>
    <source>
        <strain evidence="3 4">RZ04</strain>
    </source>
</reference>
<evidence type="ECO:0000256" key="1">
    <source>
        <dbReference type="SAM" id="MobiDB-lite"/>
    </source>
</evidence>
<evidence type="ECO:0000313" key="3">
    <source>
        <dbReference type="EMBL" id="TPH18169.1"/>
    </source>
</evidence>
<dbReference type="NCBIfam" id="TIGR02595">
    <property type="entry name" value="PEP_CTERM"/>
    <property type="match status" value="1"/>
</dbReference>
<proteinExistence type="predicted"/>
<organism evidence="3 4">
    <name type="scientific">Litorilituus lipolyticus</name>
    <dbReference type="NCBI Taxonomy" id="2491017"/>
    <lineage>
        <taxon>Bacteria</taxon>
        <taxon>Pseudomonadati</taxon>
        <taxon>Pseudomonadota</taxon>
        <taxon>Gammaproteobacteria</taxon>
        <taxon>Alteromonadales</taxon>
        <taxon>Colwelliaceae</taxon>
        <taxon>Litorilituus</taxon>
    </lineage>
</organism>
<keyword evidence="4" id="KW-1185">Reference proteome</keyword>
<protein>
    <submittedName>
        <fullName evidence="3">PEP-CTERM sorting domain-containing protein</fullName>
    </submittedName>
</protein>
<accession>A0A502L5A6</accession>